<dbReference type="PANTHER" id="PTHR45625:SF4">
    <property type="entry name" value="PEPTIDYLPROLYL ISOMERASE DOMAIN AND WD REPEAT-CONTAINING PROTEIN 1"/>
    <property type="match status" value="1"/>
</dbReference>
<protein>
    <recommendedName>
        <fullName evidence="4">Peptidyl-prolyl cis-trans isomerase</fullName>
        <shortName evidence="4">PPIase</shortName>
        <ecNumber evidence="4">5.2.1.8</ecNumber>
    </recommendedName>
</protein>
<evidence type="ECO:0000313" key="6">
    <source>
        <dbReference type="EMBL" id="KPQ11263.1"/>
    </source>
</evidence>
<dbReference type="InterPro" id="IPR020892">
    <property type="entry name" value="Cyclophilin-type_PPIase_CS"/>
</dbReference>
<dbReference type="EMBL" id="LJSX01000009">
    <property type="protein sequence ID" value="KPQ11263.1"/>
    <property type="molecule type" value="Genomic_DNA"/>
</dbReference>
<keyword evidence="4" id="KW-0732">Signal</keyword>
<gene>
    <name evidence="7" type="ORF">GA0071312_2757</name>
    <name evidence="6" type="ORF">HLUCCO17_07720</name>
</gene>
<evidence type="ECO:0000256" key="3">
    <source>
        <dbReference type="ARBA" id="ARBA00023235"/>
    </source>
</evidence>
<dbReference type="EMBL" id="FMBM01000002">
    <property type="protein sequence ID" value="SCC81794.1"/>
    <property type="molecule type" value="Genomic_DNA"/>
</dbReference>
<dbReference type="PATRIC" id="fig|1653334.4.peg.2620"/>
<evidence type="ECO:0000259" key="5">
    <source>
        <dbReference type="PROSITE" id="PS50072"/>
    </source>
</evidence>
<dbReference type="Proteomes" id="UP000050497">
    <property type="component" value="Unassembled WGS sequence"/>
</dbReference>
<dbReference type="AlphaFoldDB" id="A0A0P8BNS5"/>
<dbReference type="Proteomes" id="UP000182800">
    <property type="component" value="Unassembled WGS sequence"/>
</dbReference>
<organism evidence="6 8">
    <name type="scientific">Saliniramus fredricksonii</name>
    <dbReference type="NCBI Taxonomy" id="1653334"/>
    <lineage>
        <taxon>Bacteria</taxon>
        <taxon>Pseudomonadati</taxon>
        <taxon>Pseudomonadota</taxon>
        <taxon>Alphaproteobacteria</taxon>
        <taxon>Hyphomicrobiales</taxon>
        <taxon>Salinarimonadaceae</taxon>
        <taxon>Saliniramus</taxon>
    </lineage>
</organism>
<dbReference type="GO" id="GO:0006457">
    <property type="term" value="P:protein folding"/>
    <property type="evidence" value="ECO:0007669"/>
    <property type="project" value="InterPro"/>
</dbReference>
<keyword evidence="3 4" id="KW-0413">Isomerase</keyword>
<evidence type="ECO:0000256" key="2">
    <source>
        <dbReference type="ARBA" id="ARBA00023110"/>
    </source>
</evidence>
<comment type="similarity">
    <text evidence="1 4">Belongs to the cyclophilin-type PPIase family.</text>
</comment>
<reference evidence="7 9" key="2">
    <citation type="submission" date="2016-08" db="EMBL/GenBank/DDBJ databases">
        <authorList>
            <person name="Varghese N."/>
            <person name="Submissions Spin"/>
        </authorList>
    </citation>
    <scope>NUCLEOTIDE SEQUENCE [LARGE SCALE GENOMIC DNA]</scope>
    <source>
        <strain evidence="7 9">HL-109</strain>
    </source>
</reference>
<feature type="chain" id="PRO_5006518420" description="Peptidyl-prolyl cis-trans isomerase" evidence="4">
    <location>
        <begin position="21"/>
        <end position="181"/>
    </location>
</feature>
<evidence type="ECO:0000256" key="4">
    <source>
        <dbReference type="RuleBase" id="RU363019"/>
    </source>
</evidence>
<dbReference type="PROSITE" id="PS00170">
    <property type="entry name" value="CSA_PPIASE_1"/>
    <property type="match status" value="1"/>
</dbReference>
<dbReference type="InterPro" id="IPR002130">
    <property type="entry name" value="Cyclophilin-type_PPIase_dom"/>
</dbReference>
<comment type="catalytic activity">
    <reaction evidence="4">
        <text>[protein]-peptidylproline (omega=180) = [protein]-peptidylproline (omega=0)</text>
        <dbReference type="Rhea" id="RHEA:16237"/>
        <dbReference type="Rhea" id="RHEA-COMP:10747"/>
        <dbReference type="Rhea" id="RHEA-COMP:10748"/>
        <dbReference type="ChEBI" id="CHEBI:83833"/>
        <dbReference type="ChEBI" id="CHEBI:83834"/>
        <dbReference type="EC" id="5.2.1.8"/>
    </reaction>
</comment>
<evidence type="ECO:0000313" key="7">
    <source>
        <dbReference type="EMBL" id="SCC81794.1"/>
    </source>
</evidence>
<keyword evidence="9" id="KW-1185">Reference proteome</keyword>
<dbReference type="InterPro" id="IPR029000">
    <property type="entry name" value="Cyclophilin-like_dom_sf"/>
</dbReference>
<dbReference type="CDD" id="cd00317">
    <property type="entry name" value="cyclophilin"/>
    <property type="match status" value="1"/>
</dbReference>
<name>A0A0P8BNS5_9HYPH</name>
<dbReference type="STRING" id="1653334.GA0071312_2757"/>
<dbReference type="InterPro" id="IPR044666">
    <property type="entry name" value="Cyclophilin_A-like"/>
</dbReference>
<dbReference type="GO" id="GO:0003755">
    <property type="term" value="F:peptidyl-prolyl cis-trans isomerase activity"/>
    <property type="evidence" value="ECO:0007669"/>
    <property type="project" value="UniProtKB-UniRule"/>
</dbReference>
<evidence type="ECO:0000256" key="1">
    <source>
        <dbReference type="ARBA" id="ARBA00007365"/>
    </source>
</evidence>
<dbReference type="Pfam" id="PF00160">
    <property type="entry name" value="Pro_isomerase"/>
    <property type="match status" value="1"/>
</dbReference>
<dbReference type="PRINTS" id="PR00153">
    <property type="entry name" value="CSAPPISMRASE"/>
</dbReference>
<reference evidence="6 8" key="1">
    <citation type="submission" date="2015-09" db="EMBL/GenBank/DDBJ databases">
        <title>Identification and resolution of microdiversity through metagenomic sequencing of parallel consortia.</title>
        <authorList>
            <person name="Nelson W.C."/>
            <person name="Romine M.F."/>
            <person name="Lindemann S.R."/>
        </authorList>
    </citation>
    <scope>NUCLEOTIDE SEQUENCE [LARGE SCALE GENOMIC DNA]</scope>
    <source>
        <strain evidence="6">HL-109</strain>
    </source>
</reference>
<sequence length="181" mass="19306">MKSLALAAALFAAALLPAQAQTADDPANTLVMETPHGEVVIALRPDIAPAHAERLVTLTREGFYDDVPFHRVIPGFMAQTGDPTGTGMGGSELPDLQAEFSSEPFTRGSVGMARAQNPNSANSQFFIVYDRANWLDNEYTLIGEVVSGMEAIDQIAPGAGQSGMVENPDRIESMRVLADTQ</sequence>
<dbReference type="SUPFAM" id="SSF50891">
    <property type="entry name" value="Cyclophilin-like"/>
    <property type="match status" value="1"/>
</dbReference>
<feature type="domain" description="PPIase cyclophilin-type" evidence="5">
    <location>
        <begin position="26"/>
        <end position="181"/>
    </location>
</feature>
<dbReference type="Gene3D" id="2.40.100.10">
    <property type="entry name" value="Cyclophilin-like"/>
    <property type="match status" value="1"/>
</dbReference>
<accession>A0A0P8BNS5</accession>
<dbReference type="PANTHER" id="PTHR45625">
    <property type="entry name" value="PEPTIDYL-PROLYL CIS-TRANS ISOMERASE-RELATED"/>
    <property type="match status" value="1"/>
</dbReference>
<evidence type="ECO:0000313" key="9">
    <source>
        <dbReference type="Proteomes" id="UP000182800"/>
    </source>
</evidence>
<keyword evidence="2 4" id="KW-0697">Rotamase</keyword>
<feature type="signal peptide" evidence="4">
    <location>
        <begin position="1"/>
        <end position="20"/>
    </location>
</feature>
<dbReference type="RefSeq" id="WP_074445420.1">
    <property type="nucleotide sequence ID" value="NZ_FMBM01000002.1"/>
</dbReference>
<comment type="caution">
    <text evidence="6">The sequence shown here is derived from an EMBL/GenBank/DDBJ whole genome shotgun (WGS) entry which is preliminary data.</text>
</comment>
<evidence type="ECO:0000313" key="8">
    <source>
        <dbReference type="Proteomes" id="UP000050497"/>
    </source>
</evidence>
<dbReference type="PROSITE" id="PS50072">
    <property type="entry name" value="CSA_PPIASE_2"/>
    <property type="match status" value="1"/>
</dbReference>
<dbReference type="OrthoDB" id="9807797at2"/>
<proteinExistence type="inferred from homology"/>
<dbReference type="EC" id="5.2.1.8" evidence="4"/>
<comment type="function">
    <text evidence="4">PPIases accelerate the folding of proteins. It catalyzes the cis-trans isomerization of proline imidic peptide bonds in oligopeptides.</text>
</comment>